<dbReference type="SUPFAM" id="SSF50249">
    <property type="entry name" value="Nucleic acid-binding proteins"/>
    <property type="match status" value="1"/>
</dbReference>
<keyword evidence="4" id="KW-1185">Reference proteome</keyword>
<evidence type="ECO:0000313" key="4">
    <source>
        <dbReference type="Proteomes" id="UP000799429"/>
    </source>
</evidence>
<feature type="region of interest" description="Disordered" evidence="1">
    <location>
        <begin position="321"/>
        <end position="341"/>
    </location>
</feature>
<feature type="region of interest" description="Disordered" evidence="1">
    <location>
        <begin position="917"/>
        <end position="1081"/>
    </location>
</feature>
<name>A0A9P4SEA8_9PEZI</name>
<feature type="compositionally biased region" description="Polar residues" evidence="1">
    <location>
        <begin position="936"/>
        <end position="947"/>
    </location>
</feature>
<feature type="compositionally biased region" description="Polar residues" evidence="1">
    <location>
        <begin position="1124"/>
        <end position="1148"/>
    </location>
</feature>
<organism evidence="3 4">
    <name type="scientific">Patellaria atrata CBS 101060</name>
    <dbReference type="NCBI Taxonomy" id="1346257"/>
    <lineage>
        <taxon>Eukaryota</taxon>
        <taxon>Fungi</taxon>
        <taxon>Dikarya</taxon>
        <taxon>Ascomycota</taxon>
        <taxon>Pezizomycotina</taxon>
        <taxon>Dothideomycetes</taxon>
        <taxon>Dothideomycetes incertae sedis</taxon>
        <taxon>Patellariales</taxon>
        <taxon>Patellariaceae</taxon>
        <taxon>Patellaria</taxon>
    </lineage>
</organism>
<feature type="compositionally biased region" description="Polar residues" evidence="1">
    <location>
        <begin position="1266"/>
        <end position="1276"/>
    </location>
</feature>
<feature type="region of interest" description="Disordered" evidence="1">
    <location>
        <begin position="493"/>
        <end position="518"/>
    </location>
</feature>
<dbReference type="GO" id="GO:0003677">
    <property type="term" value="F:DNA binding"/>
    <property type="evidence" value="ECO:0007669"/>
    <property type="project" value="InterPro"/>
</dbReference>
<evidence type="ECO:0000256" key="1">
    <source>
        <dbReference type="SAM" id="MobiDB-lite"/>
    </source>
</evidence>
<protein>
    <recommendedName>
        <fullName evidence="2">Telomeric single stranded DNA binding POT1/Cdc13 domain-containing protein</fullName>
    </recommendedName>
</protein>
<feature type="region of interest" description="Disordered" evidence="1">
    <location>
        <begin position="1124"/>
        <end position="1189"/>
    </location>
</feature>
<reference evidence="3" key="1">
    <citation type="journal article" date="2020" name="Stud. Mycol.">
        <title>101 Dothideomycetes genomes: a test case for predicting lifestyles and emergence of pathogens.</title>
        <authorList>
            <person name="Haridas S."/>
            <person name="Albert R."/>
            <person name="Binder M."/>
            <person name="Bloem J."/>
            <person name="Labutti K."/>
            <person name="Salamov A."/>
            <person name="Andreopoulos B."/>
            <person name="Baker S."/>
            <person name="Barry K."/>
            <person name="Bills G."/>
            <person name="Bluhm B."/>
            <person name="Cannon C."/>
            <person name="Castanera R."/>
            <person name="Culley D."/>
            <person name="Daum C."/>
            <person name="Ezra D."/>
            <person name="Gonzalez J."/>
            <person name="Henrissat B."/>
            <person name="Kuo A."/>
            <person name="Liang C."/>
            <person name="Lipzen A."/>
            <person name="Lutzoni F."/>
            <person name="Magnuson J."/>
            <person name="Mondo S."/>
            <person name="Nolan M."/>
            <person name="Ohm R."/>
            <person name="Pangilinan J."/>
            <person name="Park H.-J."/>
            <person name="Ramirez L."/>
            <person name="Alfaro M."/>
            <person name="Sun H."/>
            <person name="Tritt A."/>
            <person name="Yoshinaga Y."/>
            <person name="Zwiers L.-H."/>
            <person name="Turgeon B."/>
            <person name="Goodwin S."/>
            <person name="Spatafora J."/>
            <person name="Crous P."/>
            <person name="Grigoriev I."/>
        </authorList>
    </citation>
    <scope>NUCLEOTIDE SEQUENCE</scope>
    <source>
        <strain evidence="3">CBS 101060</strain>
    </source>
</reference>
<dbReference type="InterPro" id="IPR011564">
    <property type="entry name" value="Telomer_end-bd_POT1/Cdc13"/>
</dbReference>
<evidence type="ECO:0000259" key="2">
    <source>
        <dbReference type="SMART" id="SM00976"/>
    </source>
</evidence>
<sequence length="1478" mass="161465">MPLVSISSLDPKVTPESASIKAVITLIWPYSSSTRTCSLLLADQDFRLRRHKGQVRVQLTGASGQAVAKSGIGIGDEVEVSLSGAQFVDRDEEQGAKTPGKSVDWELRYGRRIAIKIKRENEQVVDIDINDPTSPSDDLFLPIMGHTPEHQPCTPAIGRIRALRTSDTWSSPAFLKGTRLSSGPFFHNPYDPFAEPDGFVEGKGRKRLRQSWGETGNWHFSARTPSPEKEYDPNGDPISDLSSPSKEQDNVARVVQLQTPVSPYISIVGDAYFLPSTQLDIQNETISEDQPASPYQLSSPLITVESSDIDHAISPALADGETSQFGEQEALSEGSPIFDDGQRIDYENFTKEIINSDGLSGTEGIMKVNTSVGTPSSSIRVVRRNDQSPGANSDEEHVPQGTSVVGLYREDSLDECGDIDFRDDTVSLRQHGEQGAHYEHLSDTEEEDYASMSVPKEHEISQLDTIQETPSEQLHMAMPPPSLPALQTSFVRPDDTKTASFPQHSPSTPKLKPIPSPSLPLPSPITGFSGISASGSYFAIGPSTSSIARDIHSIGYPAHNLKDPSTQIQDFASGLDGTVSSKRDNAFERSGTAPQSELPHQRSSPQQVVAGEADHVPSESRPADNHNLKFSIIVDPLGNDSEGEEAEETKTDAREDISIVKRELDHSVQQPERLISDTYDHDMDGESLSLAENRLDKGSLVNSPSEGNDGESPRFFDGMDVDGGSPIKMEETGYDSDKTQPFARDVAENPSKLLQSTVSISYPALGVPRELNNSPPRTSQVIDLGSDSSPIDEHGLSQPQLNEEQLVLEEYQGSPFFEGHDQDHAVIVPDHEYEAPNLSLDDDDFVPNLPSSEGIVEDQEAIERLHKQFDIPSGGSGQASVSSLLSSPPLVPVEPPSEIQGIKVEALTSQPHSYITRQISSKHGPGFVKDSEEGSIDSQASISTVISSEPPRKELRDDDNMSSDGLKFEEEYRRQRASQLASQKPAGSRPFVPLARHESLPAPSHSDITIHSSSEIPEGQHGPEHIPVSEQTSPKQTAVIESQSPDDMHLNGKEPSLSVFSVTSSAPESHTEEQLIGPTSAVISVKVEYPNLAKGSEPRSSPPEFISQPLIRQVEPSYQLSLLTNNLPITPDPSQQQADDSLSPTLHQQDAMPPTPQLTQRESTGLTQEESLVETTANSIKTETREVEATSNLRRPVVLDFEKEHSYFKRKQPNSRSSAIPDVLSTWFQPRRSSAPVLAASSEEESEHASPSSVDSDLESPKEETPQITPSTSTESLNTQDINLLKGIRTEHSFYHSLLTLPIYLNASQHPVDVLALVIRASKEPKRAEKGPRDWSTTLSISSPGFFPKRVSIRVFRPWKAALPFAERGDVVLLRAFKVRTTKGGNTILVSGESSAWVVWRFSNLGHGGGNPMFAREFDGGREEIKGPPVEFGDEERDTVSKLRNWWAGLGLQEDEADAEGDKESVQADNETNGIQGV</sequence>
<feature type="compositionally biased region" description="Basic and acidic residues" evidence="1">
    <location>
        <begin position="431"/>
        <end position="443"/>
    </location>
</feature>
<feature type="region of interest" description="Disordered" evidence="1">
    <location>
        <begin position="1454"/>
        <end position="1478"/>
    </location>
</feature>
<feature type="compositionally biased region" description="Polar residues" evidence="1">
    <location>
        <begin position="1006"/>
        <end position="1015"/>
    </location>
</feature>
<feature type="region of interest" description="Disordered" evidence="1">
    <location>
        <begin position="870"/>
        <end position="896"/>
    </location>
</feature>
<feature type="compositionally biased region" description="Basic and acidic residues" evidence="1">
    <location>
        <begin position="950"/>
        <end position="959"/>
    </location>
</feature>
<dbReference type="Proteomes" id="UP000799429">
    <property type="component" value="Unassembled WGS sequence"/>
</dbReference>
<dbReference type="SMART" id="SM00976">
    <property type="entry name" value="Telo_bind"/>
    <property type="match status" value="1"/>
</dbReference>
<feature type="region of interest" description="Disordered" evidence="1">
    <location>
        <begin position="766"/>
        <end position="802"/>
    </location>
</feature>
<comment type="caution">
    <text evidence="3">The sequence shown here is derived from an EMBL/GenBank/DDBJ whole genome shotgun (WGS) entry which is preliminary data.</text>
</comment>
<feature type="compositionally biased region" description="Polar residues" evidence="1">
    <location>
        <begin position="1157"/>
        <end position="1181"/>
    </location>
</feature>
<dbReference type="GO" id="GO:0000723">
    <property type="term" value="P:telomere maintenance"/>
    <property type="evidence" value="ECO:0007669"/>
    <property type="project" value="InterPro"/>
</dbReference>
<gene>
    <name evidence="3" type="ORF">M501DRAFT_1000355</name>
</gene>
<dbReference type="InterPro" id="IPR012340">
    <property type="entry name" value="NA-bd_OB-fold"/>
</dbReference>
<feature type="region of interest" description="Disordered" evidence="1">
    <location>
        <begin position="696"/>
        <end position="717"/>
    </location>
</feature>
<feature type="compositionally biased region" description="Polar residues" evidence="1">
    <location>
        <begin position="1058"/>
        <end position="1068"/>
    </location>
</feature>
<feature type="compositionally biased region" description="Basic and acidic residues" evidence="1">
    <location>
        <begin position="612"/>
        <end position="627"/>
    </location>
</feature>
<feature type="compositionally biased region" description="Polar residues" evidence="1">
    <location>
        <begin position="1467"/>
        <end position="1478"/>
    </location>
</feature>
<feature type="region of interest" description="Disordered" evidence="1">
    <location>
        <begin position="370"/>
        <end position="403"/>
    </location>
</feature>
<evidence type="ECO:0000313" key="3">
    <source>
        <dbReference type="EMBL" id="KAF2841191.1"/>
    </source>
</evidence>
<feature type="compositionally biased region" description="Polar residues" evidence="1">
    <location>
        <begin position="1029"/>
        <end position="1045"/>
    </location>
</feature>
<feature type="region of interest" description="Disordered" evidence="1">
    <location>
        <begin position="431"/>
        <end position="460"/>
    </location>
</feature>
<dbReference type="OrthoDB" id="5363079at2759"/>
<dbReference type="Gene3D" id="2.40.50.140">
    <property type="entry name" value="Nucleic acid-binding proteins"/>
    <property type="match status" value="1"/>
</dbReference>
<feature type="compositionally biased region" description="Low complexity" evidence="1">
    <location>
        <begin position="878"/>
        <end position="888"/>
    </location>
</feature>
<feature type="region of interest" description="Disordered" evidence="1">
    <location>
        <begin position="575"/>
        <end position="653"/>
    </location>
</feature>
<proteinExistence type="predicted"/>
<feature type="region of interest" description="Disordered" evidence="1">
    <location>
        <begin position="216"/>
        <end position="250"/>
    </location>
</feature>
<feature type="compositionally biased region" description="Polar residues" evidence="1">
    <location>
        <begin position="370"/>
        <end position="379"/>
    </location>
</feature>
<accession>A0A9P4SEA8</accession>
<feature type="region of interest" description="Disordered" evidence="1">
    <location>
        <begin position="1235"/>
        <end position="1276"/>
    </location>
</feature>
<dbReference type="GO" id="GO:0000781">
    <property type="term" value="C:chromosome, telomeric region"/>
    <property type="evidence" value="ECO:0007669"/>
    <property type="project" value="InterPro"/>
</dbReference>
<feature type="domain" description="Telomeric single stranded DNA binding POT1/Cdc13" evidence="2">
    <location>
        <begin position="1298"/>
        <end position="1448"/>
    </location>
</feature>
<dbReference type="EMBL" id="MU006091">
    <property type="protein sequence ID" value="KAF2841191.1"/>
    <property type="molecule type" value="Genomic_DNA"/>
</dbReference>
<feature type="compositionally biased region" description="Polar residues" evidence="1">
    <location>
        <begin position="771"/>
        <end position="789"/>
    </location>
</feature>